<dbReference type="Pfam" id="PF14246">
    <property type="entry name" value="TetR_C_7"/>
    <property type="match status" value="1"/>
</dbReference>
<keyword evidence="7" id="KW-1185">Reference proteome</keyword>
<dbReference type="Gene3D" id="1.10.357.10">
    <property type="entry name" value="Tetracycline Repressor, domain 2"/>
    <property type="match status" value="1"/>
</dbReference>
<reference evidence="6 7" key="1">
    <citation type="submission" date="2020-07" db="EMBL/GenBank/DDBJ databases">
        <title>Sequencing the genomes of 1000 actinobacteria strains.</title>
        <authorList>
            <person name="Klenk H.-P."/>
        </authorList>
    </citation>
    <scope>NUCLEOTIDE SEQUENCE [LARGE SCALE GENOMIC DNA]</scope>
    <source>
        <strain evidence="6 7">DSM 22083</strain>
    </source>
</reference>
<proteinExistence type="predicted"/>
<dbReference type="EMBL" id="JACCBU010000001">
    <property type="protein sequence ID" value="NYE72901.1"/>
    <property type="molecule type" value="Genomic_DNA"/>
</dbReference>
<dbReference type="GO" id="GO:0000976">
    <property type="term" value="F:transcription cis-regulatory region binding"/>
    <property type="evidence" value="ECO:0007669"/>
    <property type="project" value="TreeGrafter"/>
</dbReference>
<evidence type="ECO:0000259" key="5">
    <source>
        <dbReference type="PROSITE" id="PS50977"/>
    </source>
</evidence>
<keyword evidence="1" id="KW-0805">Transcription regulation</keyword>
<dbReference type="SUPFAM" id="SSF46689">
    <property type="entry name" value="Homeodomain-like"/>
    <property type="match status" value="1"/>
</dbReference>
<dbReference type="PANTHER" id="PTHR30055:SF234">
    <property type="entry name" value="HTH-TYPE TRANSCRIPTIONAL REGULATOR BETI"/>
    <property type="match status" value="1"/>
</dbReference>
<dbReference type="PROSITE" id="PS50977">
    <property type="entry name" value="HTH_TETR_2"/>
    <property type="match status" value="1"/>
</dbReference>
<dbReference type="InterPro" id="IPR039536">
    <property type="entry name" value="TetR_C_Proteobacteria"/>
</dbReference>
<dbReference type="InterPro" id="IPR009057">
    <property type="entry name" value="Homeodomain-like_sf"/>
</dbReference>
<dbReference type="AlphaFoldDB" id="A0A7Y9LEC3"/>
<evidence type="ECO:0000313" key="7">
    <source>
        <dbReference type="Proteomes" id="UP000569914"/>
    </source>
</evidence>
<organism evidence="6 7">
    <name type="scientific">Microlunatus parietis</name>
    <dbReference type="NCBI Taxonomy" id="682979"/>
    <lineage>
        <taxon>Bacteria</taxon>
        <taxon>Bacillati</taxon>
        <taxon>Actinomycetota</taxon>
        <taxon>Actinomycetes</taxon>
        <taxon>Propionibacteriales</taxon>
        <taxon>Propionibacteriaceae</taxon>
        <taxon>Microlunatus</taxon>
    </lineage>
</organism>
<dbReference type="GO" id="GO:0045892">
    <property type="term" value="P:negative regulation of DNA-templated transcription"/>
    <property type="evidence" value="ECO:0007669"/>
    <property type="project" value="UniProtKB-ARBA"/>
</dbReference>
<dbReference type="Pfam" id="PF00440">
    <property type="entry name" value="TetR_N"/>
    <property type="match status" value="1"/>
</dbReference>
<keyword evidence="2 4" id="KW-0238">DNA-binding</keyword>
<comment type="caution">
    <text evidence="6">The sequence shown here is derived from an EMBL/GenBank/DDBJ whole genome shotgun (WGS) entry which is preliminary data.</text>
</comment>
<dbReference type="PANTHER" id="PTHR30055">
    <property type="entry name" value="HTH-TYPE TRANSCRIPTIONAL REGULATOR RUTR"/>
    <property type="match status" value="1"/>
</dbReference>
<evidence type="ECO:0000256" key="3">
    <source>
        <dbReference type="ARBA" id="ARBA00023163"/>
    </source>
</evidence>
<gene>
    <name evidence="6" type="ORF">BKA15_004230</name>
</gene>
<evidence type="ECO:0000256" key="1">
    <source>
        <dbReference type="ARBA" id="ARBA00023015"/>
    </source>
</evidence>
<evidence type="ECO:0000256" key="4">
    <source>
        <dbReference type="PROSITE-ProRule" id="PRU00335"/>
    </source>
</evidence>
<feature type="domain" description="HTH tetR-type" evidence="5">
    <location>
        <begin position="9"/>
        <end position="69"/>
    </location>
</feature>
<evidence type="ECO:0000256" key="2">
    <source>
        <dbReference type="ARBA" id="ARBA00023125"/>
    </source>
</evidence>
<dbReference type="RefSeq" id="WP_179754018.1">
    <property type="nucleotide sequence ID" value="NZ_JACCBU010000001.1"/>
</dbReference>
<dbReference type="InterPro" id="IPR050109">
    <property type="entry name" value="HTH-type_TetR-like_transc_reg"/>
</dbReference>
<protein>
    <submittedName>
        <fullName evidence="6">TetR/AcrR family transcriptional repressor of mexJK operon</fullName>
    </submittedName>
</protein>
<dbReference type="InterPro" id="IPR036271">
    <property type="entry name" value="Tet_transcr_reg_TetR-rel_C_sf"/>
</dbReference>
<keyword evidence="3" id="KW-0804">Transcription</keyword>
<evidence type="ECO:0000313" key="6">
    <source>
        <dbReference type="EMBL" id="NYE72901.1"/>
    </source>
</evidence>
<dbReference type="PRINTS" id="PR00455">
    <property type="entry name" value="HTHTETR"/>
</dbReference>
<sequence length="219" mass="23528">MSGANGPSGAKHDAILRAAKEAFLRDGFAAGNVDDIAAQANVSKVTIYSHFGSKEDLFRRVMEWVIASRSAGGPALDPGIDPSELHAVLTAIGLDLVRTVRSKEVLAMRRVLIAEQARHPSLAEAWRRATTLATTESLKDYFVALQRRGMIMDDADPRTMASQFLWMLIGDSLDAGLLGGSPRPRGAQGVAEAAATTIVRAYSADETQARRSHRRATSA</sequence>
<dbReference type="InterPro" id="IPR001647">
    <property type="entry name" value="HTH_TetR"/>
</dbReference>
<dbReference type="SUPFAM" id="SSF48498">
    <property type="entry name" value="Tetracyclin repressor-like, C-terminal domain"/>
    <property type="match status" value="1"/>
</dbReference>
<accession>A0A7Y9LEC3</accession>
<feature type="DNA-binding region" description="H-T-H motif" evidence="4">
    <location>
        <begin position="32"/>
        <end position="51"/>
    </location>
</feature>
<name>A0A7Y9LEC3_9ACTN</name>
<dbReference type="GO" id="GO:0003700">
    <property type="term" value="F:DNA-binding transcription factor activity"/>
    <property type="evidence" value="ECO:0007669"/>
    <property type="project" value="TreeGrafter"/>
</dbReference>
<dbReference type="Proteomes" id="UP000569914">
    <property type="component" value="Unassembled WGS sequence"/>
</dbReference>
<dbReference type="FunFam" id="1.10.10.60:FF:000141">
    <property type="entry name" value="TetR family transcriptional regulator"/>
    <property type="match status" value="1"/>
</dbReference>